<gene>
    <name evidence="1" type="ORF">NEOLEDRAFT_1131353</name>
</gene>
<organism evidence="1 2">
    <name type="scientific">Neolentinus lepideus HHB14362 ss-1</name>
    <dbReference type="NCBI Taxonomy" id="1314782"/>
    <lineage>
        <taxon>Eukaryota</taxon>
        <taxon>Fungi</taxon>
        <taxon>Dikarya</taxon>
        <taxon>Basidiomycota</taxon>
        <taxon>Agaricomycotina</taxon>
        <taxon>Agaricomycetes</taxon>
        <taxon>Gloeophyllales</taxon>
        <taxon>Gloeophyllaceae</taxon>
        <taxon>Neolentinus</taxon>
    </lineage>
</organism>
<dbReference type="EMBL" id="KV425564">
    <property type="protein sequence ID" value="KZT26885.1"/>
    <property type="molecule type" value="Genomic_DNA"/>
</dbReference>
<reference evidence="1 2" key="1">
    <citation type="journal article" date="2016" name="Mol. Biol. Evol.">
        <title>Comparative Genomics of Early-Diverging Mushroom-Forming Fungi Provides Insights into the Origins of Lignocellulose Decay Capabilities.</title>
        <authorList>
            <person name="Nagy L.G."/>
            <person name="Riley R."/>
            <person name="Tritt A."/>
            <person name="Adam C."/>
            <person name="Daum C."/>
            <person name="Floudas D."/>
            <person name="Sun H."/>
            <person name="Yadav J.S."/>
            <person name="Pangilinan J."/>
            <person name="Larsson K.H."/>
            <person name="Matsuura K."/>
            <person name="Barry K."/>
            <person name="Labutti K."/>
            <person name="Kuo R."/>
            <person name="Ohm R.A."/>
            <person name="Bhattacharya S.S."/>
            <person name="Shirouzu T."/>
            <person name="Yoshinaga Y."/>
            <person name="Martin F.M."/>
            <person name="Grigoriev I.V."/>
            <person name="Hibbett D.S."/>
        </authorList>
    </citation>
    <scope>NUCLEOTIDE SEQUENCE [LARGE SCALE GENOMIC DNA]</scope>
    <source>
        <strain evidence="1 2">HHB14362 ss-1</strain>
    </source>
</reference>
<accession>A0A165TMD6</accession>
<evidence type="ECO:0000313" key="2">
    <source>
        <dbReference type="Proteomes" id="UP000076761"/>
    </source>
</evidence>
<dbReference type="Proteomes" id="UP000076761">
    <property type="component" value="Unassembled WGS sequence"/>
</dbReference>
<evidence type="ECO:0000313" key="1">
    <source>
        <dbReference type="EMBL" id="KZT26885.1"/>
    </source>
</evidence>
<dbReference type="InParanoid" id="A0A165TMD6"/>
<dbReference type="AlphaFoldDB" id="A0A165TMD6"/>
<keyword evidence="2" id="KW-1185">Reference proteome</keyword>
<sequence length="71" mass="7973">MSIKTRIFLTCTTGYIGGTMLQRLLSQRSDSKMPLLLESLQFKHIIGSHSDLDKLQGLASEADRRQCRACC</sequence>
<dbReference type="OrthoDB" id="10262413at2759"/>
<name>A0A165TMD6_9AGAM</name>
<protein>
    <submittedName>
        <fullName evidence="1">Uncharacterized protein</fullName>
    </submittedName>
</protein>
<proteinExistence type="predicted"/>